<dbReference type="EMBL" id="FOCQ01000012">
    <property type="protein sequence ID" value="SEN48706.1"/>
    <property type="molecule type" value="Genomic_DNA"/>
</dbReference>
<dbReference type="GO" id="GO:0006529">
    <property type="term" value="P:asparagine biosynthetic process"/>
    <property type="evidence" value="ECO:0007669"/>
    <property type="project" value="UniProtKB-KW"/>
</dbReference>
<dbReference type="RefSeq" id="WP_089970445.1">
    <property type="nucleotide sequence ID" value="NZ_FOCQ01000012.1"/>
</dbReference>
<keyword evidence="4" id="KW-0028">Amino-acid biosynthesis</keyword>
<dbReference type="AlphaFoldDB" id="A0A1H8GXL7"/>
<evidence type="ECO:0000256" key="1">
    <source>
        <dbReference type="ARBA" id="ARBA00005187"/>
    </source>
</evidence>
<evidence type="ECO:0000313" key="8">
    <source>
        <dbReference type="EMBL" id="SEN48706.1"/>
    </source>
</evidence>
<name>A0A1H8GXL7_9BACL</name>
<dbReference type="SUPFAM" id="SSF56235">
    <property type="entry name" value="N-terminal nucleophile aminohydrolases (Ntn hydrolases)"/>
    <property type="match status" value="1"/>
</dbReference>
<dbReference type="PIRSF" id="PIRSF001589">
    <property type="entry name" value="Asn_synthetase_glu-h"/>
    <property type="match status" value="1"/>
</dbReference>
<evidence type="ECO:0000256" key="2">
    <source>
        <dbReference type="ARBA" id="ARBA00005752"/>
    </source>
</evidence>
<evidence type="ECO:0000256" key="4">
    <source>
        <dbReference type="ARBA" id="ARBA00022888"/>
    </source>
</evidence>
<dbReference type="Proteomes" id="UP000199695">
    <property type="component" value="Unassembled WGS sequence"/>
</dbReference>
<comment type="similarity">
    <text evidence="2">Belongs to the asparagine synthetase family.</text>
</comment>
<dbReference type="InterPro" id="IPR029055">
    <property type="entry name" value="Ntn_hydrolases_N"/>
</dbReference>
<dbReference type="Gene3D" id="3.40.50.620">
    <property type="entry name" value="HUPs"/>
    <property type="match status" value="1"/>
</dbReference>
<protein>
    <recommendedName>
        <fullName evidence="3">asparagine synthase (glutamine-hydrolyzing)</fullName>
        <ecNumber evidence="3">6.3.5.4</ecNumber>
    </recommendedName>
</protein>
<keyword evidence="4" id="KW-0061">Asparagine biosynthesis</keyword>
<evidence type="ECO:0000256" key="6">
    <source>
        <dbReference type="PIRSR" id="PIRSR001589-3"/>
    </source>
</evidence>
<proteinExistence type="inferred from homology"/>
<dbReference type="OrthoDB" id="7053173at2"/>
<gene>
    <name evidence="8" type="ORF">SAMN05444955_112120</name>
</gene>
<dbReference type="InterPro" id="IPR051786">
    <property type="entry name" value="ASN_synthetase/amidase"/>
</dbReference>
<dbReference type="PANTHER" id="PTHR43284:SF1">
    <property type="entry name" value="ASPARAGINE SYNTHETASE"/>
    <property type="match status" value="1"/>
</dbReference>
<dbReference type="InterPro" id="IPR014729">
    <property type="entry name" value="Rossmann-like_a/b/a_fold"/>
</dbReference>
<dbReference type="Gene3D" id="3.60.20.10">
    <property type="entry name" value="Glutamine Phosphoribosylpyrophosphate, subunit 1, domain 1"/>
    <property type="match status" value="1"/>
</dbReference>
<evidence type="ECO:0000256" key="5">
    <source>
        <dbReference type="ARBA" id="ARBA00048741"/>
    </source>
</evidence>
<dbReference type="CDD" id="cd01991">
    <property type="entry name" value="Asn_synthase_B_C"/>
    <property type="match status" value="1"/>
</dbReference>
<dbReference type="STRING" id="1173111.SAMN05444955_112120"/>
<organism evidence="8 9">
    <name type="scientific">Lihuaxuella thermophila</name>
    <dbReference type="NCBI Taxonomy" id="1173111"/>
    <lineage>
        <taxon>Bacteria</taxon>
        <taxon>Bacillati</taxon>
        <taxon>Bacillota</taxon>
        <taxon>Bacilli</taxon>
        <taxon>Bacillales</taxon>
        <taxon>Thermoactinomycetaceae</taxon>
        <taxon>Lihuaxuella</taxon>
    </lineage>
</organism>
<comment type="catalytic activity">
    <reaction evidence="5">
        <text>L-aspartate + L-glutamine + ATP + H2O = L-asparagine + L-glutamate + AMP + diphosphate + H(+)</text>
        <dbReference type="Rhea" id="RHEA:12228"/>
        <dbReference type="ChEBI" id="CHEBI:15377"/>
        <dbReference type="ChEBI" id="CHEBI:15378"/>
        <dbReference type="ChEBI" id="CHEBI:29985"/>
        <dbReference type="ChEBI" id="CHEBI:29991"/>
        <dbReference type="ChEBI" id="CHEBI:30616"/>
        <dbReference type="ChEBI" id="CHEBI:33019"/>
        <dbReference type="ChEBI" id="CHEBI:58048"/>
        <dbReference type="ChEBI" id="CHEBI:58359"/>
        <dbReference type="ChEBI" id="CHEBI:456215"/>
        <dbReference type="EC" id="6.3.5.4"/>
    </reaction>
</comment>
<dbReference type="SUPFAM" id="SSF52402">
    <property type="entry name" value="Adenine nucleotide alpha hydrolases-like"/>
    <property type="match status" value="1"/>
</dbReference>
<accession>A0A1H8GXL7</accession>
<dbReference type="Pfam" id="PF00733">
    <property type="entry name" value="Asn_synthase"/>
    <property type="match status" value="1"/>
</dbReference>
<evidence type="ECO:0000313" key="9">
    <source>
        <dbReference type="Proteomes" id="UP000199695"/>
    </source>
</evidence>
<keyword evidence="9" id="KW-1185">Reference proteome</keyword>
<dbReference type="InterPro" id="IPR006426">
    <property type="entry name" value="Asn_synth_AEB"/>
</dbReference>
<evidence type="ECO:0000259" key="7">
    <source>
        <dbReference type="Pfam" id="PF00733"/>
    </source>
</evidence>
<comment type="pathway">
    <text evidence="1">Amino-acid biosynthesis; L-asparagine biosynthesis; L-asparagine from L-aspartate (L-Gln route): step 1/1.</text>
</comment>
<sequence>MFLGIYEGYSLYFFSSRNDYLHIKENNAQIIFIGELLASEEEAYFSFKQFLQNQYAKHILFLRGNYQTIIRISDHLWLFPDLSNVRPIYYTKLNQQFLFASHLITLQKEIHPSLNIPWFTRSLYTNGFHIETETPYKEIRMIPGGFGLHVSKNGTQLFQAWNVDAEETLTLDEAKEKLKEELTASVLLRCREKNITTDLSGGLDSSTITWIASKKYPVKSITIIGQEENEDRRIAKEIAKEQENIEHYPFTQDEIPSIYSNMDKIYTDTPISFLWSANKVKKKFCWARENQSEIHLSGEGGDTVLGADFTYLVDLIHQRKWKTFMSHAKGWADQKKESPWLWISGSLRLAFHLPFHPSQRHPLSTANDRADWFTFSPVVKKGRYSKYLGVSNTLHGINYLGYISHGLKNLGDQEGVHLGVPYLDHNVVRVCIRTPSEWKMNPYKLKPLLKRAFQDELPTCLLSRNSKGDYTPDVYYGMRQNFSWFQENFQEMLLSKMGLVDIQKFHEYFHRLSVGTPVRLPEFHQTLSLELWLRQSSKNRPLGG</sequence>
<dbReference type="GO" id="GO:0004066">
    <property type="term" value="F:asparagine synthase (glutamine-hydrolyzing) activity"/>
    <property type="evidence" value="ECO:0007669"/>
    <property type="project" value="UniProtKB-EC"/>
</dbReference>
<feature type="domain" description="Asparagine synthetase" evidence="7">
    <location>
        <begin position="178"/>
        <end position="534"/>
    </location>
</feature>
<feature type="site" description="Important for beta-aspartyl-AMP intermediate formation" evidence="6">
    <location>
        <position position="299"/>
    </location>
</feature>
<dbReference type="InterPro" id="IPR001962">
    <property type="entry name" value="Asn_synthase"/>
</dbReference>
<dbReference type="EC" id="6.3.5.4" evidence="3"/>
<reference evidence="8 9" key="1">
    <citation type="submission" date="2016-10" db="EMBL/GenBank/DDBJ databases">
        <authorList>
            <person name="de Groot N.N."/>
        </authorList>
    </citation>
    <scope>NUCLEOTIDE SEQUENCE [LARGE SCALE GENOMIC DNA]</scope>
    <source>
        <strain evidence="8 9">DSM 46701</strain>
    </source>
</reference>
<dbReference type="PANTHER" id="PTHR43284">
    <property type="entry name" value="ASPARAGINE SYNTHETASE (GLUTAMINE-HYDROLYZING)"/>
    <property type="match status" value="1"/>
</dbReference>
<evidence type="ECO:0000256" key="3">
    <source>
        <dbReference type="ARBA" id="ARBA00012737"/>
    </source>
</evidence>